<keyword evidence="10" id="KW-1133">Transmembrane helix</keyword>
<dbReference type="AlphaFoldDB" id="A0A0F0IBG5"/>
<keyword evidence="8" id="KW-0547">Nucleotide-binding</keyword>
<gene>
    <name evidence="14" type="ORF">P875_00138531</name>
</gene>
<dbReference type="InterPro" id="IPR026050">
    <property type="entry name" value="C1GALT1/C1GALT1_chp1"/>
</dbReference>
<keyword evidence="11" id="KW-0472">Membrane</keyword>
<evidence type="ECO:0000256" key="9">
    <source>
        <dbReference type="ARBA" id="ARBA00022968"/>
    </source>
</evidence>
<keyword evidence="7" id="KW-0812">Transmembrane</keyword>
<evidence type="ECO:0000256" key="3">
    <source>
        <dbReference type="ARBA" id="ARBA00006462"/>
    </source>
</evidence>
<keyword evidence="6" id="KW-0808">Transferase</keyword>
<dbReference type="OrthoDB" id="414175at2759"/>
<reference evidence="14 15" key="1">
    <citation type="submission" date="2015-02" db="EMBL/GenBank/DDBJ databases">
        <title>Draft genome sequence of Aspergillus parasiticus SU-1.</title>
        <authorList>
            <person name="Yu J."/>
            <person name="Fedorova N."/>
            <person name="Yin Y."/>
            <person name="Losada L."/>
            <person name="Zafar N."/>
            <person name="Taujale R."/>
            <person name="Ehrlich K.C."/>
            <person name="Bhatnagar D."/>
            <person name="Cleveland T.E."/>
            <person name="Bennett J.W."/>
            <person name="Nierman W.C."/>
        </authorList>
    </citation>
    <scope>NUCLEOTIDE SEQUENCE [LARGE SCALE GENOMIC DNA]</scope>
    <source>
        <strain evidence="15">ATCC 56775 / NRRL 5862 / SRRC 143 / SU-1</strain>
    </source>
</reference>
<evidence type="ECO:0000256" key="11">
    <source>
        <dbReference type="ARBA" id="ARBA00023136"/>
    </source>
</evidence>
<evidence type="ECO:0000256" key="8">
    <source>
        <dbReference type="ARBA" id="ARBA00022741"/>
    </source>
</evidence>
<evidence type="ECO:0000256" key="2">
    <source>
        <dbReference type="ARBA" id="ARBA00004922"/>
    </source>
</evidence>
<protein>
    <recommendedName>
        <fullName evidence="4">N-acetylgalactosaminide beta-1,3-galactosyltransferase</fullName>
        <ecNumber evidence="4">2.4.1.122</ecNumber>
    </recommendedName>
</protein>
<dbReference type="GO" id="GO:0016020">
    <property type="term" value="C:membrane"/>
    <property type="evidence" value="ECO:0007669"/>
    <property type="project" value="UniProtKB-SubCell"/>
</dbReference>
<dbReference type="InterPro" id="IPR003609">
    <property type="entry name" value="Pan_app"/>
</dbReference>
<dbReference type="GO" id="GO:0016263">
    <property type="term" value="F:glycoprotein-N-acetylgalactosamine 3-beta-galactosyltransferase activity"/>
    <property type="evidence" value="ECO:0007669"/>
    <property type="project" value="UniProtKB-EC"/>
</dbReference>
<comment type="similarity">
    <text evidence="3">Belongs to the glycosyltransferase 31 family. Beta3-Gal-T subfamily.</text>
</comment>
<dbReference type="GO" id="GO:0000166">
    <property type="term" value="F:nucleotide binding"/>
    <property type="evidence" value="ECO:0007669"/>
    <property type="project" value="UniProtKB-KW"/>
</dbReference>
<dbReference type="Gene3D" id="3.90.550.50">
    <property type="match status" value="1"/>
</dbReference>
<dbReference type="Pfam" id="PF00024">
    <property type="entry name" value="PAN_1"/>
    <property type="match status" value="1"/>
</dbReference>
<dbReference type="EC" id="2.4.1.122" evidence="4"/>
<evidence type="ECO:0000259" key="13">
    <source>
        <dbReference type="Pfam" id="PF02434"/>
    </source>
</evidence>
<dbReference type="Proteomes" id="UP000033540">
    <property type="component" value="Unassembled WGS sequence"/>
</dbReference>
<organism evidence="14 15">
    <name type="scientific">Aspergillus parasiticus (strain ATCC 56775 / NRRL 5862 / SRRC 143 / SU-1)</name>
    <dbReference type="NCBI Taxonomy" id="1403190"/>
    <lineage>
        <taxon>Eukaryota</taxon>
        <taxon>Fungi</taxon>
        <taxon>Dikarya</taxon>
        <taxon>Ascomycota</taxon>
        <taxon>Pezizomycotina</taxon>
        <taxon>Eurotiomycetes</taxon>
        <taxon>Eurotiomycetidae</taxon>
        <taxon>Eurotiales</taxon>
        <taxon>Aspergillaceae</taxon>
        <taxon>Aspergillus</taxon>
        <taxon>Aspergillus subgen. Circumdati</taxon>
    </lineage>
</organism>
<evidence type="ECO:0000256" key="7">
    <source>
        <dbReference type="ARBA" id="ARBA00022692"/>
    </source>
</evidence>
<accession>A0A0F0IBG5</accession>
<dbReference type="Pfam" id="PF02434">
    <property type="entry name" value="Fringe"/>
    <property type="match status" value="1"/>
</dbReference>
<dbReference type="InterPro" id="IPR003378">
    <property type="entry name" value="Fringe-like_glycosylTrfase"/>
</dbReference>
<keyword evidence="5" id="KW-0328">Glycosyltransferase</keyword>
<evidence type="ECO:0000256" key="10">
    <source>
        <dbReference type="ARBA" id="ARBA00022989"/>
    </source>
</evidence>
<feature type="domain" description="Apple" evidence="12">
    <location>
        <begin position="392"/>
        <end position="427"/>
    </location>
</feature>
<evidence type="ECO:0000256" key="6">
    <source>
        <dbReference type="ARBA" id="ARBA00022679"/>
    </source>
</evidence>
<evidence type="ECO:0000259" key="12">
    <source>
        <dbReference type="Pfam" id="PF00024"/>
    </source>
</evidence>
<evidence type="ECO:0000256" key="5">
    <source>
        <dbReference type="ARBA" id="ARBA00022676"/>
    </source>
</evidence>
<comment type="pathway">
    <text evidence="2">Protein modification; protein glycosylation.</text>
</comment>
<comment type="subcellular location">
    <subcellularLocation>
        <location evidence="1">Membrane</location>
        <topology evidence="1">Single-pass type II membrane protein</topology>
    </subcellularLocation>
</comment>
<name>A0A0F0IBG5_ASPPU</name>
<sequence length="477" mass="54537">MARIILSRKTTNLLVFILFVVIVASVFRISVPDTSLGPANLYHHATGHDKNEADYWEWETTTRFAPVKNQFTASPSADDDHLCDSFPTYVLSRIQVVLKIGASEPADRVDAQISTVTRCIPNLLIVSDRESELKGHRVHDILATLPESFRFNVTDLEPYEALRRGDEKAVGSDEGWHLDRFKFLPMVERAHETNPTAQWYVFLESDTYYVWDNLFRLLDQYDPSEPLYFGSPSPGREIAQGKPMYFAYGGAGFVLSAGAMKKMVHRHHGSMGEYVEPSLSLQYEDIVKGDCCGDSVLGWVLYQKGVKLSGLWPMFNPHPLHSIPFDNAYWCQPVISMHKTILSDMKGLIEWENQRDRKKPLLYADLFEYTRMGTFESKPDWDNGDWGGFSEPDESPAHISMEACRTACHEHAECLSYTYDHSGHCIFVRTMRLGHSKPPTKEVRLSAGWDVAKMRNWRASHQCEKPMWVKPSITRIF</sequence>
<dbReference type="EMBL" id="JZEE01000525">
    <property type="protein sequence ID" value="KJK64072.1"/>
    <property type="molecule type" value="Genomic_DNA"/>
</dbReference>
<comment type="caution">
    <text evidence="14">The sequence shown here is derived from an EMBL/GenBank/DDBJ whole genome shotgun (WGS) entry which is preliminary data.</text>
</comment>
<evidence type="ECO:0000256" key="1">
    <source>
        <dbReference type="ARBA" id="ARBA00004606"/>
    </source>
</evidence>
<feature type="domain" description="Fringe-like glycosyltransferase" evidence="13">
    <location>
        <begin position="187"/>
        <end position="266"/>
    </location>
</feature>
<evidence type="ECO:0000256" key="4">
    <source>
        <dbReference type="ARBA" id="ARBA00012557"/>
    </source>
</evidence>
<dbReference type="PANTHER" id="PTHR23033">
    <property type="entry name" value="BETA1,3-GALACTOSYLTRANSFERASE"/>
    <property type="match status" value="1"/>
</dbReference>
<keyword evidence="9" id="KW-0735">Signal-anchor</keyword>
<dbReference type="STRING" id="1403190.A0A0F0IBG5"/>
<evidence type="ECO:0000313" key="14">
    <source>
        <dbReference type="EMBL" id="KJK64072.1"/>
    </source>
</evidence>
<evidence type="ECO:0000313" key="15">
    <source>
        <dbReference type="Proteomes" id="UP000033540"/>
    </source>
</evidence>
<proteinExistence type="inferred from homology"/>
<dbReference type="PANTHER" id="PTHR23033:SF43">
    <property type="entry name" value="APPLE DOMAIN-CONTAINING PROTEIN"/>
    <property type="match status" value="1"/>
</dbReference>